<comment type="caution">
    <text evidence="2">The sequence shown here is derived from an EMBL/GenBank/DDBJ whole genome shotgun (WGS) entry which is preliminary data.</text>
</comment>
<gene>
    <name evidence="2" type="ORF">Fmac_028306</name>
</gene>
<reference evidence="2 3" key="1">
    <citation type="submission" date="2024-08" db="EMBL/GenBank/DDBJ databases">
        <title>Insights into the chromosomal genome structure of Flemingia macrophylla.</title>
        <authorList>
            <person name="Ding Y."/>
            <person name="Zhao Y."/>
            <person name="Bi W."/>
            <person name="Wu M."/>
            <person name="Zhao G."/>
            <person name="Gong Y."/>
            <person name="Li W."/>
            <person name="Zhang P."/>
        </authorList>
    </citation>
    <scope>NUCLEOTIDE SEQUENCE [LARGE SCALE GENOMIC DNA]</scope>
    <source>
        <strain evidence="2">DYQJB</strain>
        <tissue evidence="2">Leaf</tissue>
    </source>
</reference>
<proteinExistence type="predicted"/>
<protein>
    <submittedName>
        <fullName evidence="2">Uncharacterized protein</fullName>
    </submittedName>
</protein>
<evidence type="ECO:0000313" key="2">
    <source>
        <dbReference type="EMBL" id="KAL2319337.1"/>
    </source>
</evidence>
<keyword evidence="3" id="KW-1185">Reference proteome</keyword>
<organism evidence="2 3">
    <name type="scientific">Flemingia macrophylla</name>
    <dbReference type="NCBI Taxonomy" id="520843"/>
    <lineage>
        <taxon>Eukaryota</taxon>
        <taxon>Viridiplantae</taxon>
        <taxon>Streptophyta</taxon>
        <taxon>Embryophyta</taxon>
        <taxon>Tracheophyta</taxon>
        <taxon>Spermatophyta</taxon>
        <taxon>Magnoliopsida</taxon>
        <taxon>eudicotyledons</taxon>
        <taxon>Gunneridae</taxon>
        <taxon>Pentapetalae</taxon>
        <taxon>rosids</taxon>
        <taxon>fabids</taxon>
        <taxon>Fabales</taxon>
        <taxon>Fabaceae</taxon>
        <taxon>Papilionoideae</taxon>
        <taxon>50 kb inversion clade</taxon>
        <taxon>NPAAA clade</taxon>
        <taxon>indigoferoid/millettioid clade</taxon>
        <taxon>Phaseoleae</taxon>
        <taxon>Flemingia</taxon>
    </lineage>
</organism>
<sequence length="88" mass="10211">MQQMVNNVALIAFHHLVPLLNQKDYLSLQKGYNTSVRDAASLNFMHWLTSQPELGFMKGRRPLPRRQQNHLGLPSPHRSSYAVEDQER</sequence>
<dbReference type="EMBL" id="JBGMDY010000010">
    <property type="protein sequence ID" value="KAL2319337.1"/>
    <property type="molecule type" value="Genomic_DNA"/>
</dbReference>
<evidence type="ECO:0000256" key="1">
    <source>
        <dbReference type="SAM" id="MobiDB-lite"/>
    </source>
</evidence>
<feature type="compositionally biased region" description="Basic residues" evidence="1">
    <location>
        <begin position="58"/>
        <end position="68"/>
    </location>
</feature>
<evidence type="ECO:0000313" key="3">
    <source>
        <dbReference type="Proteomes" id="UP001603857"/>
    </source>
</evidence>
<dbReference type="AlphaFoldDB" id="A0ABD1L747"/>
<name>A0ABD1L747_9FABA</name>
<feature type="region of interest" description="Disordered" evidence="1">
    <location>
        <begin position="58"/>
        <end position="88"/>
    </location>
</feature>
<dbReference type="Proteomes" id="UP001603857">
    <property type="component" value="Unassembled WGS sequence"/>
</dbReference>
<accession>A0ABD1L747</accession>